<dbReference type="InterPro" id="IPR023214">
    <property type="entry name" value="HAD_sf"/>
</dbReference>
<proteinExistence type="predicted"/>
<evidence type="ECO:0000313" key="1">
    <source>
        <dbReference type="EMBL" id="MDF2256364.1"/>
    </source>
</evidence>
<dbReference type="GO" id="GO:0016787">
    <property type="term" value="F:hydrolase activity"/>
    <property type="evidence" value="ECO:0007669"/>
    <property type="project" value="UniProtKB-KW"/>
</dbReference>
<dbReference type="PRINTS" id="PR00413">
    <property type="entry name" value="HADHALOGNASE"/>
</dbReference>
<protein>
    <submittedName>
        <fullName evidence="1">HAD-IA family hydrolase</fullName>
    </submittedName>
</protein>
<keyword evidence="2" id="KW-1185">Reference proteome</keyword>
<dbReference type="Pfam" id="PF00702">
    <property type="entry name" value="Hydrolase"/>
    <property type="match status" value="1"/>
</dbReference>
<keyword evidence="1" id="KW-0378">Hydrolase</keyword>
<dbReference type="Gene3D" id="3.40.50.1000">
    <property type="entry name" value="HAD superfamily/HAD-like"/>
    <property type="match status" value="1"/>
</dbReference>
<dbReference type="EMBL" id="JARHTQ010000006">
    <property type="protein sequence ID" value="MDF2256364.1"/>
    <property type="molecule type" value="Genomic_DNA"/>
</dbReference>
<dbReference type="RefSeq" id="WP_275812355.1">
    <property type="nucleotide sequence ID" value="NZ_BAAANM010000004.1"/>
</dbReference>
<name>A0ABT5YXS5_9ACTN</name>
<gene>
    <name evidence="1" type="ORF">P2L57_11635</name>
</gene>
<dbReference type="PANTHER" id="PTHR46649:SF4">
    <property type="entry name" value="HALOACID DEHALOGENASE-LIKE HYDROLASE (HAD) SUPERFAMILY PROTEIN"/>
    <property type="match status" value="1"/>
</dbReference>
<dbReference type="InterPro" id="IPR006439">
    <property type="entry name" value="HAD-SF_hydro_IA"/>
</dbReference>
<dbReference type="NCBIfam" id="TIGR01549">
    <property type="entry name" value="HAD-SF-IA-v1"/>
    <property type="match status" value="1"/>
</dbReference>
<organism evidence="1 2">
    <name type="scientific">Streptantibioticus ferralitis</name>
    <dbReference type="NCBI Taxonomy" id="236510"/>
    <lineage>
        <taxon>Bacteria</taxon>
        <taxon>Bacillati</taxon>
        <taxon>Actinomycetota</taxon>
        <taxon>Actinomycetes</taxon>
        <taxon>Kitasatosporales</taxon>
        <taxon>Streptomycetaceae</taxon>
        <taxon>Streptantibioticus</taxon>
    </lineage>
</organism>
<comment type="caution">
    <text evidence="1">The sequence shown here is derived from an EMBL/GenBank/DDBJ whole genome shotgun (WGS) entry which is preliminary data.</text>
</comment>
<evidence type="ECO:0000313" key="2">
    <source>
        <dbReference type="Proteomes" id="UP001220022"/>
    </source>
</evidence>
<dbReference type="InterPro" id="IPR036412">
    <property type="entry name" value="HAD-like_sf"/>
</dbReference>
<dbReference type="PANTHER" id="PTHR46649">
    <property type="match status" value="1"/>
</dbReference>
<reference evidence="1 2" key="1">
    <citation type="submission" date="2023-03" db="EMBL/GenBank/DDBJ databases">
        <title>Draft genome sequence of type strain Streptomyces ferralitis JCM 14344.</title>
        <authorList>
            <person name="Klaysubun C."/>
            <person name="Duangmal K."/>
        </authorList>
    </citation>
    <scope>NUCLEOTIDE SEQUENCE [LARGE SCALE GENOMIC DNA]</scope>
    <source>
        <strain evidence="1 2">JCM 14344</strain>
    </source>
</reference>
<dbReference type="SUPFAM" id="SSF56784">
    <property type="entry name" value="HAD-like"/>
    <property type="match status" value="1"/>
</dbReference>
<dbReference type="Proteomes" id="UP001220022">
    <property type="component" value="Unassembled WGS sequence"/>
</dbReference>
<accession>A0ABT5YXS5</accession>
<dbReference type="SFLD" id="SFLDG01129">
    <property type="entry name" value="C1.5:_HAD__Beta-PGM__Phosphata"/>
    <property type="match status" value="1"/>
</dbReference>
<dbReference type="NCBIfam" id="TIGR01509">
    <property type="entry name" value="HAD-SF-IA-v3"/>
    <property type="match status" value="1"/>
</dbReference>
<sequence>MTIKGCLFDFSGTLFRVEPTEHWLRGALAQVGIVATEEDIARYAQQLEYVGALPGGQSPHAIPQHLQRLWDERDLGRARHRAAYTGLARQVELPWPELYDVLYDRHMSPSAWAPYPDALDVLAALRERGIRVALLSNIGWDLRPVLREYGVDRYLDTAVLSYEHGVQKPDPRIFRIACDGIGLAPEEVLMVGDSVEADGGATAVGCAFHQVAPLPVDQRPDGLRPVLERVG</sequence>
<dbReference type="SFLD" id="SFLDS00003">
    <property type="entry name" value="Haloacid_Dehalogenase"/>
    <property type="match status" value="1"/>
</dbReference>